<feature type="compositionally biased region" description="Basic and acidic residues" evidence="2">
    <location>
        <begin position="1388"/>
        <end position="1398"/>
    </location>
</feature>
<dbReference type="EMBL" id="APCN01005204">
    <property type="status" value="NOT_ANNOTATED_CDS"/>
    <property type="molecule type" value="Genomic_DNA"/>
</dbReference>
<feature type="compositionally biased region" description="Low complexity" evidence="2">
    <location>
        <begin position="1576"/>
        <end position="1599"/>
    </location>
</feature>
<feature type="compositionally biased region" description="Polar residues" evidence="2">
    <location>
        <begin position="911"/>
        <end position="928"/>
    </location>
</feature>
<evidence type="ECO:0000313" key="3">
    <source>
        <dbReference type="EnsemblMetazoa" id="AARA012031-PA"/>
    </source>
</evidence>
<feature type="compositionally biased region" description="Polar residues" evidence="2">
    <location>
        <begin position="230"/>
        <end position="245"/>
    </location>
</feature>
<sequence>MALTPDELRQRIASWSLESDGQLLQYMVSIAKNLEDKCSKTRDNLNSLMLQVNQTEVKLATATNQFSAVEQVKFVENRVEEDDESFYGLRRRRQQVDEPRKDTQQGDGDERTMDDLIQLAVERSIEGMYKSYEKVTLQLTDSESSDDDDLPTSTRLTDPAELTAGKATVMRAVPKYSFIERPLPHVIGSKEWQNKWHVGLIDSEDESSSDRKEEYSESPSETDDGGMFPSQPNSKNHTPSESESSIWGAEGRKRAPSMDPSVTGDDGSSVYSYASSSKVPRPLPVVAARGISSEGARLKPPSLFPEEPPEEDVRRRGERGLFDDSPEEDEPTPMPTPQPRQAVPTMNDTTKSFFKGNAQQPARKIVNLFDDEPPEPLPDSLSVPEQKKTINLFIESEDDEEQVKENVRNNNVTPSTEKRRVEEVTAKQSLKPAGPALTNPRAMTKLVDELNNNFRRQQEQPAPEKTKPVPEDNSRARSSVTNIFDDEPPIDDFDRLFIAANPTAKPAARQTILPQPSARVEKEKKPINLFAEDDEDDYDGIVVGSNETRPQKSPSQGSYISPGRSMLPKPAERLPTVKKKSIFDESDSEEGTNDADSDLFGSTTKKAPTVMPPVQIPKAAPKVTKSIFSDSSEAEDDDDEALFGKSSSILKNKLDALKKSGGAAGRQEVGATSKPESKPASKSKSLFDEDSEEDAQDVKKDDDLFGSVSKPAAPLALDKKTVKPAPKVSLFDDEPPSDDDDALFGQSRRKVETQPSSAEATQKEGISSNASQSGGSIATNNSIVDLFTKTEPSASVPKQSLNNSEQLNSQPAVKETPVESNNSIRSLILKKSIFNSDSESEEDDSIFGAVVKSSEKPNVSTAEPKVSAEIENSELNHAKETTPRETYDDASTIEEKQSIEQEARVVEEPKSNVNENGDNSIAQNTLESVNHVDKNESSSIQNLLRAPVDVPVQIPVDPKTSIFDNPTSENEADHGSGDIITHQKSKLTPKSKASEENNSFVPTLEPSANDNVLQEDDAPLPTAKAEETSDTSETPHTKLPEPDEGTLSDETPNGMMIANDIDYYLHTNEPSKEGSEKLSSIATPAMDRPPAPDTPPAAKSEPKSALNFSPIGLFDDVPPPDDGDETDDVTHPKQSASVESTLPPILDEASSYSQESQSLDFIPSGSAGGNRSRYLFDDEPPPDEADDSSANPSFAKPSAFKVGSAVVKGLFDNPAPASLPPMVEDSRSESSKPIRPKVNKLNAKLAINVAALLPGARRPMPASSSPEKQLASTVTSVSKDTPETTAKPAQSEETPNSGKLTGLNKGRARIPTKRKPPSRQTLRAGSLGSSLQSSVSEEERNEKDPPQSSAADDRIVVGSEGKVEHVEAVLPPQESFPPANHSTVSSKVEIKRTEDPFVDRLSASVRNPSKRVVLPDGNDGDKPSVTATVKKTTVKPSNTSLFGDSDGEGDDDDFFSTLPTKVVVIKKEATKRAAQPKPVGSKSIFGSDDEDEADGGEDDLFGTKKSSIAGQLKAKVLDVSTSQAAGARKEKKGLFDDDDDDGDDDDDIFGSKSKTISKVNSHQHQANPVGRSSLSTVTKPMTTTTSPADDPLADLLADS</sequence>
<evidence type="ECO:0000256" key="1">
    <source>
        <dbReference type="SAM" id="Coils"/>
    </source>
</evidence>
<accession>A0A182IEK4</accession>
<dbReference type="VEuPathDB" id="VectorBase:AARA012031"/>
<evidence type="ECO:0000256" key="2">
    <source>
        <dbReference type="SAM" id="MobiDB-lite"/>
    </source>
</evidence>
<feature type="region of interest" description="Disordered" evidence="2">
    <location>
        <begin position="395"/>
        <end position="490"/>
    </location>
</feature>
<feature type="region of interest" description="Disordered" evidence="2">
    <location>
        <begin position="852"/>
        <end position="1196"/>
    </location>
</feature>
<feature type="region of interest" description="Disordered" evidence="2">
    <location>
        <begin position="505"/>
        <end position="646"/>
    </location>
</feature>
<feature type="compositionally biased region" description="Polar residues" evidence="2">
    <location>
        <begin position="545"/>
        <end position="559"/>
    </location>
</feature>
<feature type="compositionally biased region" description="Basic and acidic residues" evidence="2">
    <location>
        <begin position="874"/>
        <end position="910"/>
    </location>
</feature>
<feature type="compositionally biased region" description="Polar residues" evidence="2">
    <location>
        <begin position="344"/>
        <end position="360"/>
    </location>
</feature>
<feature type="compositionally biased region" description="Low complexity" evidence="2">
    <location>
        <begin position="1325"/>
        <end position="1335"/>
    </location>
</feature>
<dbReference type="Proteomes" id="UP000075840">
    <property type="component" value="Unassembled WGS sequence"/>
</dbReference>
<feature type="compositionally biased region" description="Low complexity" evidence="2">
    <location>
        <begin position="947"/>
        <end position="958"/>
    </location>
</feature>
<protein>
    <submittedName>
        <fullName evidence="3">Uncharacterized protein</fullName>
    </submittedName>
</protein>
<feature type="compositionally biased region" description="Polar residues" evidence="2">
    <location>
        <begin position="1552"/>
        <end position="1575"/>
    </location>
</feature>
<feature type="region of interest" description="Disordered" evidence="2">
    <location>
        <begin position="1210"/>
        <end position="1239"/>
    </location>
</feature>
<feature type="compositionally biased region" description="Acidic residues" evidence="2">
    <location>
        <begin position="731"/>
        <end position="742"/>
    </location>
</feature>
<feature type="coiled-coil region" evidence="1">
    <location>
        <begin position="31"/>
        <end position="65"/>
    </location>
</feature>
<feature type="compositionally biased region" description="Basic residues" evidence="2">
    <location>
        <begin position="1306"/>
        <end position="1317"/>
    </location>
</feature>
<feature type="compositionally biased region" description="Basic and acidic residues" evidence="2">
    <location>
        <begin position="416"/>
        <end position="425"/>
    </location>
</feature>
<evidence type="ECO:0000313" key="4">
    <source>
        <dbReference type="Proteomes" id="UP000075840"/>
    </source>
</evidence>
<feature type="compositionally biased region" description="Basic and acidic residues" evidence="2">
    <location>
        <begin position="311"/>
        <end position="322"/>
    </location>
</feature>
<dbReference type="EnsemblMetazoa" id="AARA012031-RA">
    <property type="protein sequence ID" value="AARA012031-PA"/>
    <property type="gene ID" value="AARA012031"/>
</dbReference>
<feature type="region of interest" description="Disordered" evidence="2">
    <location>
        <begin position="201"/>
        <end position="360"/>
    </location>
</feature>
<feature type="compositionally biased region" description="Acidic residues" evidence="2">
    <location>
        <begin position="1487"/>
        <end position="1500"/>
    </location>
</feature>
<feature type="compositionally biased region" description="Polar residues" evidence="2">
    <location>
        <begin position="790"/>
        <end position="811"/>
    </location>
</feature>
<feature type="compositionally biased region" description="Acidic residues" evidence="2">
    <location>
        <begin position="1118"/>
        <end position="1127"/>
    </location>
</feature>
<keyword evidence="4" id="KW-1185">Reference proteome</keyword>
<dbReference type="VEuPathDB" id="VectorBase:AARA21_011711"/>
<dbReference type="CTD" id="37331"/>
<dbReference type="RefSeq" id="XP_040171928.1">
    <property type="nucleotide sequence ID" value="XM_040315994.1"/>
</dbReference>
<feature type="compositionally biased region" description="Polar residues" evidence="2">
    <location>
        <begin position="753"/>
        <end position="783"/>
    </location>
</feature>
<feature type="compositionally biased region" description="Basic and acidic residues" evidence="2">
    <location>
        <begin position="456"/>
        <end position="475"/>
    </location>
</feature>
<feature type="region of interest" description="Disordered" evidence="2">
    <location>
        <begin position="1466"/>
        <end position="1599"/>
    </location>
</feature>
<feature type="compositionally biased region" description="Acidic residues" evidence="2">
    <location>
        <begin position="1536"/>
        <end position="1548"/>
    </location>
</feature>
<feature type="compositionally biased region" description="Basic and acidic residues" evidence="2">
    <location>
        <begin position="94"/>
        <end position="112"/>
    </location>
</feature>
<feature type="region of interest" description="Disordered" evidence="2">
    <location>
        <begin position="1254"/>
        <end position="1453"/>
    </location>
</feature>
<feature type="region of interest" description="Disordered" evidence="2">
    <location>
        <begin position="659"/>
        <end position="824"/>
    </location>
</feature>
<feature type="region of interest" description="Disordered" evidence="2">
    <location>
        <begin position="140"/>
        <end position="161"/>
    </location>
</feature>
<proteinExistence type="predicted"/>
<feature type="compositionally biased region" description="Polar residues" evidence="2">
    <location>
        <begin position="996"/>
        <end position="1012"/>
    </location>
</feature>
<feature type="region of interest" description="Disordered" evidence="2">
    <location>
        <begin position="89"/>
        <end position="112"/>
    </location>
</feature>
<feature type="compositionally biased region" description="Basic and acidic residues" evidence="2">
    <location>
        <begin position="1337"/>
        <end position="1367"/>
    </location>
</feature>
<organism evidence="3 4">
    <name type="scientific">Anopheles arabiensis</name>
    <name type="common">Mosquito</name>
    <dbReference type="NCBI Taxonomy" id="7173"/>
    <lineage>
        <taxon>Eukaryota</taxon>
        <taxon>Metazoa</taxon>
        <taxon>Ecdysozoa</taxon>
        <taxon>Arthropoda</taxon>
        <taxon>Hexapoda</taxon>
        <taxon>Insecta</taxon>
        <taxon>Pterygota</taxon>
        <taxon>Neoptera</taxon>
        <taxon>Endopterygota</taxon>
        <taxon>Diptera</taxon>
        <taxon>Nematocera</taxon>
        <taxon>Culicoidea</taxon>
        <taxon>Culicidae</taxon>
        <taxon>Anophelinae</taxon>
        <taxon>Anopheles</taxon>
    </lineage>
</organism>
<feature type="compositionally biased region" description="Acidic residues" evidence="2">
    <location>
        <begin position="584"/>
        <end position="597"/>
    </location>
</feature>
<keyword evidence="1" id="KW-0175">Coiled coil</keyword>
<feature type="compositionally biased region" description="Polar residues" evidence="2">
    <location>
        <begin position="1150"/>
        <end position="1159"/>
    </location>
</feature>
<feature type="compositionally biased region" description="Polar residues" evidence="2">
    <location>
        <begin position="1262"/>
        <end position="1299"/>
    </location>
</feature>
<name>A0A182IEK4_ANOAR</name>
<feature type="compositionally biased region" description="Low complexity" evidence="2">
    <location>
        <begin position="268"/>
        <end position="277"/>
    </location>
</feature>
<dbReference type="GeneID" id="120905165"/>
<feature type="compositionally biased region" description="Acidic residues" evidence="2">
    <location>
        <begin position="1177"/>
        <end position="1187"/>
    </location>
</feature>
<dbReference type="KEGG" id="aara:120905165"/>
<feature type="compositionally biased region" description="Low complexity" evidence="2">
    <location>
        <begin position="1425"/>
        <end position="1444"/>
    </location>
</feature>
<reference evidence="3" key="1">
    <citation type="submission" date="2022-08" db="UniProtKB">
        <authorList>
            <consortium name="EnsemblMetazoa"/>
        </authorList>
    </citation>
    <scope>IDENTIFICATION</scope>
    <source>
        <strain evidence="3">Dongola</strain>
    </source>
</reference>
<feature type="compositionally biased region" description="Acidic residues" evidence="2">
    <location>
        <begin position="632"/>
        <end position="641"/>
    </location>
</feature>